<dbReference type="NCBIfam" id="TIGR01635">
    <property type="entry name" value="tail_comp_S"/>
    <property type="match status" value="1"/>
</dbReference>
<evidence type="ECO:0000313" key="2">
    <source>
        <dbReference type="Proteomes" id="UP000219167"/>
    </source>
</evidence>
<sequence>MTGSKITLQDTASAVIGRLVAAARHPGELMATFAALMLSSTQRRFQRQQDPEGIAWKPLSPRTAKRRVGRRVRGTANILRVSTRLYQSLTTQSDETSAEVGTNLVYAGPHQFGGEIQQWARSQRMSLKRIRGRYRFTRHGTKGAEERKVTIGEHVVAIPARPYLGFSDQDERAMIKAGQDWLASEAAQ</sequence>
<dbReference type="EMBL" id="OBQD01000023">
    <property type="protein sequence ID" value="SOC46659.1"/>
    <property type="molecule type" value="Genomic_DNA"/>
</dbReference>
<dbReference type="OrthoDB" id="2081253at2"/>
<dbReference type="Pfam" id="PF05069">
    <property type="entry name" value="Phage_tail_S"/>
    <property type="match status" value="1"/>
</dbReference>
<protein>
    <submittedName>
        <fullName evidence="1">Phage virion morphogenesis protein</fullName>
    </submittedName>
</protein>
<proteinExistence type="predicted"/>
<reference evidence="1 2" key="1">
    <citation type="submission" date="2017-08" db="EMBL/GenBank/DDBJ databases">
        <authorList>
            <person name="de Groot N.N."/>
        </authorList>
    </citation>
    <scope>NUCLEOTIDE SEQUENCE [LARGE SCALE GENOMIC DNA]</scope>
    <source>
        <strain evidence="1 2">JC85</strain>
    </source>
</reference>
<dbReference type="RefSeq" id="WP_097142743.1">
    <property type="nucleotide sequence ID" value="NZ_OBQD01000023.1"/>
</dbReference>
<keyword evidence="2" id="KW-1185">Reference proteome</keyword>
<accession>A0A285UXX6</accession>
<name>A0A285UXX6_9HYPH</name>
<evidence type="ECO:0000313" key="1">
    <source>
        <dbReference type="EMBL" id="SOC46659.1"/>
    </source>
</evidence>
<organism evidence="1 2">
    <name type="scientific">Rhizobium subbaraonis</name>
    <dbReference type="NCBI Taxonomy" id="908946"/>
    <lineage>
        <taxon>Bacteria</taxon>
        <taxon>Pseudomonadati</taxon>
        <taxon>Pseudomonadota</taxon>
        <taxon>Alphaproteobacteria</taxon>
        <taxon>Hyphomicrobiales</taxon>
        <taxon>Rhizobiaceae</taxon>
        <taxon>Rhizobium/Agrobacterium group</taxon>
        <taxon>Rhizobium</taxon>
    </lineage>
</organism>
<dbReference type="Proteomes" id="UP000219167">
    <property type="component" value="Unassembled WGS sequence"/>
</dbReference>
<dbReference type="AlphaFoldDB" id="A0A285UXX6"/>
<dbReference type="InterPro" id="IPR006522">
    <property type="entry name" value="Phage_virion_morphogenesis"/>
</dbReference>
<gene>
    <name evidence="1" type="ORF">SAMN05892877_12380</name>
</gene>